<protein>
    <submittedName>
        <fullName evidence="1">Uncharacterized protein</fullName>
    </submittedName>
</protein>
<sequence>MVVVVAVATDFQQETSTKKCAKKCRSQCIVELLPGRIALCFVLCMIKCKLVPTEVVYNCTSDCANSFLHNNPNADPKEVRLHVDQCYERCRNKI</sequence>
<accession>A0A5D2F9Q4</accession>
<gene>
    <name evidence="1" type="ORF">ES288_A09G105900v1</name>
</gene>
<evidence type="ECO:0000313" key="2">
    <source>
        <dbReference type="Proteomes" id="UP000323506"/>
    </source>
</evidence>
<dbReference type="EMBL" id="CM017696">
    <property type="protein sequence ID" value="TYH02023.1"/>
    <property type="molecule type" value="Genomic_DNA"/>
</dbReference>
<organism evidence="1 2">
    <name type="scientific">Gossypium darwinii</name>
    <name type="common">Darwin's cotton</name>
    <name type="synonym">Gossypium barbadense var. darwinii</name>
    <dbReference type="NCBI Taxonomy" id="34276"/>
    <lineage>
        <taxon>Eukaryota</taxon>
        <taxon>Viridiplantae</taxon>
        <taxon>Streptophyta</taxon>
        <taxon>Embryophyta</taxon>
        <taxon>Tracheophyta</taxon>
        <taxon>Spermatophyta</taxon>
        <taxon>Magnoliopsida</taxon>
        <taxon>eudicotyledons</taxon>
        <taxon>Gunneridae</taxon>
        <taxon>Pentapetalae</taxon>
        <taxon>rosids</taxon>
        <taxon>malvids</taxon>
        <taxon>Malvales</taxon>
        <taxon>Malvaceae</taxon>
        <taxon>Malvoideae</taxon>
        <taxon>Gossypium</taxon>
    </lineage>
</organism>
<dbReference type="AlphaFoldDB" id="A0A5D2F9Q4"/>
<name>A0A5D2F9Q4_GOSDA</name>
<evidence type="ECO:0000313" key="1">
    <source>
        <dbReference type="EMBL" id="TYH02023.1"/>
    </source>
</evidence>
<dbReference type="Proteomes" id="UP000323506">
    <property type="component" value="Chromosome A09"/>
</dbReference>
<proteinExistence type="predicted"/>
<reference evidence="1 2" key="1">
    <citation type="submission" date="2019-06" db="EMBL/GenBank/DDBJ databases">
        <title>WGS assembly of Gossypium darwinii.</title>
        <authorList>
            <person name="Chen Z.J."/>
            <person name="Sreedasyam A."/>
            <person name="Ando A."/>
            <person name="Song Q."/>
            <person name="De L."/>
            <person name="Hulse-Kemp A."/>
            <person name="Ding M."/>
            <person name="Ye W."/>
            <person name="Kirkbride R."/>
            <person name="Jenkins J."/>
            <person name="Plott C."/>
            <person name="Lovell J."/>
            <person name="Lin Y.-M."/>
            <person name="Vaughn R."/>
            <person name="Liu B."/>
            <person name="Li W."/>
            <person name="Simpson S."/>
            <person name="Scheffler B."/>
            <person name="Saski C."/>
            <person name="Grover C."/>
            <person name="Hu G."/>
            <person name="Conover J."/>
            <person name="Carlson J."/>
            <person name="Shu S."/>
            <person name="Boston L."/>
            <person name="Williams M."/>
            <person name="Peterson D."/>
            <person name="Mcgee K."/>
            <person name="Jones D."/>
            <person name="Wendel J."/>
            <person name="Stelly D."/>
            <person name="Grimwood J."/>
            <person name="Schmutz J."/>
        </authorList>
    </citation>
    <scope>NUCLEOTIDE SEQUENCE [LARGE SCALE GENOMIC DNA]</scope>
    <source>
        <strain evidence="1">1808015.09</strain>
    </source>
</reference>
<keyword evidence="2" id="KW-1185">Reference proteome</keyword>